<dbReference type="SUPFAM" id="SSF144000">
    <property type="entry name" value="Oxysterol-binding protein-like"/>
    <property type="match status" value="1"/>
</dbReference>
<dbReference type="GO" id="GO:0097038">
    <property type="term" value="C:perinuclear endoplasmic reticulum"/>
    <property type="evidence" value="ECO:0007669"/>
    <property type="project" value="TreeGrafter"/>
</dbReference>
<dbReference type="GO" id="GO:0005829">
    <property type="term" value="C:cytosol"/>
    <property type="evidence" value="ECO:0007669"/>
    <property type="project" value="TreeGrafter"/>
</dbReference>
<keyword evidence="1" id="KW-0175">Coiled coil</keyword>
<proteinExistence type="predicted"/>
<evidence type="ECO:0000256" key="1">
    <source>
        <dbReference type="SAM" id="Coils"/>
    </source>
</evidence>
<comment type="caution">
    <text evidence="2">The sequence shown here is derived from an EMBL/GenBank/DDBJ whole genome shotgun (WGS) entry which is preliminary data.</text>
</comment>
<protein>
    <recommendedName>
        <fullName evidence="4">PH domain-containing protein</fullName>
    </recommendedName>
</protein>
<dbReference type="EMBL" id="CAJFDH010000005">
    <property type="protein sequence ID" value="CAD5223623.1"/>
    <property type="molecule type" value="Genomic_DNA"/>
</dbReference>
<dbReference type="EMBL" id="CAJFCW020000005">
    <property type="protein sequence ID" value="CAG9118335.1"/>
    <property type="molecule type" value="Genomic_DNA"/>
</dbReference>
<dbReference type="GO" id="GO:0005886">
    <property type="term" value="C:plasma membrane"/>
    <property type="evidence" value="ECO:0007669"/>
    <property type="project" value="TreeGrafter"/>
</dbReference>
<dbReference type="PANTHER" id="PTHR10972:SF203">
    <property type="entry name" value="OXYSTEROL-BINDING PROTEIN HOMOLOG 3"/>
    <property type="match status" value="1"/>
</dbReference>
<name>A0A811L900_9BILA</name>
<evidence type="ECO:0000313" key="2">
    <source>
        <dbReference type="EMBL" id="CAD5223623.1"/>
    </source>
</evidence>
<dbReference type="InterPro" id="IPR000648">
    <property type="entry name" value="Oxysterol-bd"/>
</dbReference>
<organism evidence="2 3">
    <name type="scientific">Bursaphelenchus okinawaensis</name>
    <dbReference type="NCBI Taxonomy" id="465554"/>
    <lineage>
        <taxon>Eukaryota</taxon>
        <taxon>Metazoa</taxon>
        <taxon>Ecdysozoa</taxon>
        <taxon>Nematoda</taxon>
        <taxon>Chromadorea</taxon>
        <taxon>Rhabditida</taxon>
        <taxon>Tylenchina</taxon>
        <taxon>Tylenchomorpha</taxon>
        <taxon>Aphelenchoidea</taxon>
        <taxon>Aphelenchoididae</taxon>
        <taxon>Bursaphelenchus</taxon>
    </lineage>
</organism>
<dbReference type="GO" id="GO:0032934">
    <property type="term" value="F:sterol binding"/>
    <property type="evidence" value="ECO:0007669"/>
    <property type="project" value="TreeGrafter"/>
</dbReference>
<feature type="coiled-coil region" evidence="1">
    <location>
        <begin position="186"/>
        <end position="213"/>
    </location>
</feature>
<keyword evidence="3" id="KW-1185">Reference proteome</keyword>
<accession>A0A811L900</accession>
<dbReference type="Gene3D" id="2.40.160.120">
    <property type="match status" value="1"/>
</dbReference>
<dbReference type="Proteomes" id="UP000783686">
    <property type="component" value="Unassembled WGS sequence"/>
</dbReference>
<reference evidence="2" key="1">
    <citation type="submission" date="2020-09" db="EMBL/GenBank/DDBJ databases">
        <authorList>
            <person name="Kikuchi T."/>
        </authorList>
    </citation>
    <scope>NUCLEOTIDE SEQUENCE</scope>
    <source>
        <strain evidence="2">SH1</strain>
    </source>
</reference>
<dbReference type="AlphaFoldDB" id="A0A811L900"/>
<evidence type="ECO:0008006" key="4">
    <source>
        <dbReference type="Google" id="ProtNLM"/>
    </source>
</evidence>
<evidence type="ECO:0000313" key="3">
    <source>
        <dbReference type="Proteomes" id="UP000614601"/>
    </source>
</evidence>
<gene>
    <name evidence="2" type="ORF">BOKJ2_LOCUS10393</name>
</gene>
<dbReference type="OrthoDB" id="5848000at2759"/>
<dbReference type="InterPro" id="IPR037239">
    <property type="entry name" value="OSBP_sf"/>
</dbReference>
<dbReference type="Pfam" id="PF01237">
    <property type="entry name" value="Oxysterol_BP"/>
    <property type="match status" value="1"/>
</dbReference>
<dbReference type="Proteomes" id="UP000614601">
    <property type="component" value="Unassembled WGS sequence"/>
</dbReference>
<dbReference type="PANTHER" id="PTHR10972">
    <property type="entry name" value="OXYSTEROL-BINDING PROTEIN-RELATED"/>
    <property type="match status" value="1"/>
</dbReference>
<sequence length="683" mass="78444">MLRGNRKAVEHVVGENANAVKTNKALQHWQRFTAKFTRRKKSQFQPLLDDPVLLPTWKDSPAKLTGIFIVRPDGKFQLTRRYFAKASKGCLKFYKWREINGSLKDDLTPEYNMQLDSLDQILCNDVSKRFILCFPNGNYQLRPVEKDQYCRWKIALQQHRVYARNQKQRNEGSVKESVKTPKSVKEREMETAIEASENKIQFLLKDLDQAYQNCLKKGDFTEFGTKVYESINAFKVFVEANHKSQQRSNELLLNLIERQSKECKELLQVLETNTKVIVESCDESTLVPPPSPSECQEPEEVVECEPSESELKLHPAFEPIRNPRKSLPARECFGSAIPISAIFRQSYPVFAYQPLGKLQVLIEGLRYAAPCLNRLHKIAEPADRMCMVAAMVVSVCCVTIEKNRRPFSAILGETYDYISPDGWKAYAEQVQPQMSAVHASGERWEMYQSVVTKIEPTLSGTVKIVPHGSVKLKLDNGEEYSWNPVTVVCLNIRGEAEKRTVKTAGDMTITSSNGVKCKMTFYEDKDAVKGEVVQDGKMAYKLVGCVSKGLNRITKSNVQERLFEASKPDPDMFAFYRMNAVSMTMNQVEDHMKPYIPPTDTRLRKEIKDLEEGRLEHVEEAVKKRAETAQLRLQRYQPLWFQPQNDTTGKTFFLPNGRYWSSKMNKFDDPISKTWMLPIDMTK</sequence>